<dbReference type="OrthoDB" id="528457at2"/>
<dbReference type="PANTHER" id="PTHR14136:SF17">
    <property type="entry name" value="BTB_POZ DOMAIN-CONTAINING PROTEIN KCTD9"/>
    <property type="match status" value="1"/>
</dbReference>
<dbReference type="HOGENOM" id="CLU_020789_0_0_3"/>
<dbReference type="eggNOG" id="COG1357">
    <property type="taxonomic scope" value="Bacteria"/>
</dbReference>
<feature type="transmembrane region" description="Helical" evidence="1">
    <location>
        <begin position="207"/>
        <end position="227"/>
    </location>
</feature>
<feature type="transmembrane region" description="Helical" evidence="1">
    <location>
        <begin position="107"/>
        <end position="125"/>
    </location>
</feature>
<feature type="transmembrane region" description="Helical" evidence="1">
    <location>
        <begin position="72"/>
        <end position="95"/>
    </location>
</feature>
<dbReference type="InterPro" id="IPR001646">
    <property type="entry name" value="5peptide_repeat"/>
</dbReference>
<evidence type="ECO:0000313" key="2">
    <source>
        <dbReference type="EMBL" id="ACB51329.1"/>
    </source>
</evidence>
<dbReference type="AlphaFoldDB" id="B1X1A0"/>
<keyword evidence="3" id="KW-1185">Reference proteome</keyword>
<feature type="transmembrane region" description="Helical" evidence="1">
    <location>
        <begin position="132"/>
        <end position="149"/>
    </location>
</feature>
<accession>B1X1A0</accession>
<sequence length="682" mass="73572">MKASELINLYNARRRDFPGECLRGQNFAGKDLSGANFRGCDIRGANFTGATLIEANFSNATAGLQKQWMMGLLLVAFLLIALSSVCSAFVGYLVSLILNSSSVDNQVAGWVSLGILLIFCLISYWKGLGRGLAAVAITVAVAFTAAAAGSLTAAIALTVSFAVAIAVVVAVAIAMAVAVTEVMIIGIAVAVAVVGGIVEAIASAVAVPLAIAIVAAAGALALFASFVAYRAMKGDPRDAWIRTLAVAFAAIGGTTFRKANLTDANFSQTRLKSTDFRDAILTRTCFKNAQKLDRIRPENTLLSQTNVKDLLMTGYGYKKSYVNANLQGANLDGANLNEANLKQCNLNDASLRGTNLEWTNLTQVSAINTNFTHCNLTGACIEAWNIDQTTILDNVDCQYLFLLEKPGNNGTRERRPHDPNKMFQPGDFEKLYQKIINTVELFLKNGINLEAFKQAFDKIVEENPNISYDNIQGIEKKGNDVLVTVEVPEDTDKADIQNTFDEVYELRLKAATATKLLEAEKEHKKDIIKVVDALKSSQTNIINENKAMTNSSDNSQNIQMRDINATNSVVNLGEISGQVSNNIQQIPDYSEDEKPSIKQLLSQLKTAIETEKNLDDETKADALDSVNNITEAAKNPEDSNLKKLAKLSKNAILGIVSTLPTATTLVVECNKLLPAISQLLGL</sequence>
<organism evidence="2 3">
    <name type="scientific">Crocosphaera subtropica (strain ATCC 51142 / BH68)</name>
    <name type="common">Cyanothece sp. (strain ATCC 51142)</name>
    <dbReference type="NCBI Taxonomy" id="43989"/>
    <lineage>
        <taxon>Bacteria</taxon>
        <taxon>Bacillati</taxon>
        <taxon>Cyanobacteriota</taxon>
        <taxon>Cyanophyceae</taxon>
        <taxon>Oscillatoriophycideae</taxon>
        <taxon>Chroococcales</taxon>
        <taxon>Aphanothecaceae</taxon>
        <taxon>Crocosphaera</taxon>
        <taxon>Crocosphaera subtropica</taxon>
    </lineage>
</organism>
<protein>
    <submittedName>
        <fullName evidence="2">RfrA family pentapeptide repeat</fullName>
    </submittedName>
</protein>
<keyword evidence="1" id="KW-0472">Membrane</keyword>
<feature type="transmembrane region" description="Helical" evidence="1">
    <location>
        <begin position="155"/>
        <end position="175"/>
    </location>
</feature>
<dbReference type="SUPFAM" id="SSF141571">
    <property type="entry name" value="Pentapeptide repeat-like"/>
    <property type="match status" value="1"/>
</dbReference>
<evidence type="ECO:0000256" key="1">
    <source>
        <dbReference type="SAM" id="Phobius"/>
    </source>
</evidence>
<name>B1X1A0_CROS5</name>
<keyword evidence="1" id="KW-1133">Transmembrane helix</keyword>
<dbReference type="EMBL" id="CP000806">
    <property type="protein sequence ID" value="ACB51329.1"/>
    <property type="molecule type" value="Genomic_DNA"/>
</dbReference>
<gene>
    <name evidence="2" type="ordered locus">cce_1979</name>
</gene>
<dbReference type="STRING" id="43989.cce_1979"/>
<keyword evidence="1" id="KW-0812">Transmembrane</keyword>
<evidence type="ECO:0000313" key="3">
    <source>
        <dbReference type="Proteomes" id="UP000001203"/>
    </source>
</evidence>
<reference evidence="2 3" key="1">
    <citation type="journal article" date="2008" name="Proc. Natl. Acad. Sci. U.S.A.">
        <title>The genome of Cyanothece 51142, a unicellular diazotrophic cyanobacterium important in the marine nitrogen cycle.</title>
        <authorList>
            <person name="Welsh E.A."/>
            <person name="Liberton M."/>
            <person name="Stoeckel J."/>
            <person name="Loh T."/>
            <person name="Elvitigala T."/>
            <person name="Wang C."/>
            <person name="Wollam A."/>
            <person name="Fulton R.S."/>
            <person name="Clifton S.W."/>
            <person name="Jacobs J.M."/>
            <person name="Aurora R."/>
            <person name="Ghosh B.K."/>
            <person name="Sherman L.A."/>
            <person name="Smith R.D."/>
            <person name="Wilson R.K."/>
            <person name="Pakrasi H.B."/>
        </authorList>
    </citation>
    <scope>NUCLEOTIDE SEQUENCE [LARGE SCALE GENOMIC DNA]</scope>
    <source>
        <strain evidence="3">ATCC 51142 / BH68</strain>
    </source>
</reference>
<dbReference type="KEGG" id="cyt:cce_1979"/>
<dbReference type="Gene3D" id="2.160.20.80">
    <property type="entry name" value="E3 ubiquitin-protein ligase SopA"/>
    <property type="match status" value="2"/>
</dbReference>
<dbReference type="RefSeq" id="WP_009545782.1">
    <property type="nucleotide sequence ID" value="NC_010546.1"/>
</dbReference>
<dbReference type="Pfam" id="PF00805">
    <property type="entry name" value="Pentapeptide"/>
    <property type="match status" value="3"/>
</dbReference>
<dbReference type="Proteomes" id="UP000001203">
    <property type="component" value="Chromosome circular"/>
</dbReference>
<feature type="transmembrane region" description="Helical" evidence="1">
    <location>
        <begin position="239"/>
        <end position="256"/>
    </location>
</feature>
<proteinExistence type="predicted"/>
<dbReference type="PANTHER" id="PTHR14136">
    <property type="entry name" value="BTB_POZ DOMAIN-CONTAINING PROTEIN KCTD9"/>
    <property type="match status" value="1"/>
</dbReference>
<feature type="transmembrane region" description="Helical" evidence="1">
    <location>
        <begin position="182"/>
        <end position="201"/>
    </location>
</feature>
<dbReference type="InterPro" id="IPR051082">
    <property type="entry name" value="Pentapeptide-BTB/POZ_domain"/>
</dbReference>